<dbReference type="Gramene" id="KGN51158">
    <property type="protein sequence ID" value="KGN51158"/>
    <property type="gene ID" value="Csa_5G469000"/>
</dbReference>
<organism evidence="2 3">
    <name type="scientific">Cucumis sativus</name>
    <name type="common">Cucumber</name>
    <dbReference type="NCBI Taxonomy" id="3659"/>
    <lineage>
        <taxon>Eukaryota</taxon>
        <taxon>Viridiplantae</taxon>
        <taxon>Streptophyta</taxon>
        <taxon>Embryophyta</taxon>
        <taxon>Tracheophyta</taxon>
        <taxon>Spermatophyta</taxon>
        <taxon>Magnoliopsida</taxon>
        <taxon>eudicotyledons</taxon>
        <taxon>Gunneridae</taxon>
        <taxon>Pentapetalae</taxon>
        <taxon>rosids</taxon>
        <taxon>fabids</taxon>
        <taxon>Cucurbitales</taxon>
        <taxon>Cucurbitaceae</taxon>
        <taxon>Benincaseae</taxon>
        <taxon>Cucumis</taxon>
    </lineage>
</organism>
<evidence type="ECO:0000313" key="3">
    <source>
        <dbReference type="Proteomes" id="UP000029981"/>
    </source>
</evidence>
<protein>
    <submittedName>
        <fullName evidence="2">Uncharacterized protein</fullName>
    </submittedName>
</protein>
<reference evidence="2 3" key="4">
    <citation type="journal article" date="2011" name="BMC Genomics">
        <title>RNA-Seq improves annotation of protein-coding genes in the cucumber genome.</title>
        <authorList>
            <person name="Li Z."/>
            <person name="Zhang Z."/>
            <person name="Yan P."/>
            <person name="Huang S."/>
            <person name="Fei Z."/>
            <person name="Lin K."/>
        </authorList>
    </citation>
    <scope>NUCLEOTIDE SEQUENCE [LARGE SCALE GENOMIC DNA]</scope>
    <source>
        <strain evidence="3">cv. 9930</strain>
    </source>
</reference>
<reference evidence="2 3" key="3">
    <citation type="journal article" date="2010" name="BMC Genomics">
        <title>Transcriptome sequencing and comparative analysis of cucumber flowers with different sex types.</title>
        <authorList>
            <person name="Guo S."/>
            <person name="Zheng Y."/>
            <person name="Joung J.G."/>
            <person name="Liu S."/>
            <person name="Zhang Z."/>
            <person name="Crasta O.R."/>
            <person name="Sobral B.W."/>
            <person name="Xu Y."/>
            <person name="Huang S."/>
            <person name="Fei Z."/>
        </authorList>
    </citation>
    <scope>NUCLEOTIDE SEQUENCE [LARGE SCALE GENOMIC DNA]</scope>
    <source>
        <strain evidence="3">cv. 9930</strain>
    </source>
</reference>
<name>A0A0A0KNI6_CUCSA</name>
<reference evidence="2 3" key="2">
    <citation type="journal article" date="2009" name="PLoS ONE">
        <title>An integrated genetic and cytogenetic map of the cucumber genome.</title>
        <authorList>
            <person name="Ren Y."/>
            <person name="Zhang Z."/>
            <person name="Liu J."/>
            <person name="Staub J.E."/>
            <person name="Han Y."/>
            <person name="Cheng Z."/>
            <person name="Li X."/>
            <person name="Lu J."/>
            <person name="Miao H."/>
            <person name="Kang H."/>
            <person name="Xie B."/>
            <person name="Gu X."/>
            <person name="Wang X."/>
            <person name="Du Y."/>
            <person name="Jin W."/>
            <person name="Huang S."/>
        </authorList>
    </citation>
    <scope>NUCLEOTIDE SEQUENCE [LARGE SCALE GENOMIC DNA]</scope>
    <source>
        <strain evidence="3">cv. 9930</strain>
    </source>
</reference>
<dbReference type="Proteomes" id="UP000029981">
    <property type="component" value="Chromosome 5"/>
</dbReference>
<dbReference type="EMBL" id="CM002926">
    <property type="protein sequence ID" value="KGN51158.1"/>
    <property type="molecule type" value="Genomic_DNA"/>
</dbReference>
<dbReference type="AlphaFoldDB" id="A0A0A0KNI6"/>
<accession>A0A0A0KNI6</accession>
<evidence type="ECO:0000256" key="1">
    <source>
        <dbReference type="SAM" id="MobiDB-lite"/>
    </source>
</evidence>
<gene>
    <name evidence="2" type="ORF">Csa_5G469000</name>
</gene>
<sequence>MKRKEGKRAKEEKAKSGQASLVVLNHPSPSLLKTPHGVAQCPIIEPKDEEMWPMGAKMD</sequence>
<keyword evidence="3" id="KW-1185">Reference proteome</keyword>
<feature type="region of interest" description="Disordered" evidence="1">
    <location>
        <begin position="1"/>
        <end position="21"/>
    </location>
</feature>
<proteinExistence type="predicted"/>
<reference evidence="2 3" key="1">
    <citation type="journal article" date="2009" name="Nat. Genet.">
        <title>The genome of the cucumber, Cucumis sativus L.</title>
        <authorList>
            <person name="Huang S."/>
            <person name="Li R."/>
            <person name="Zhang Z."/>
            <person name="Li L."/>
            <person name="Gu X."/>
            <person name="Fan W."/>
            <person name="Lucas W.J."/>
            <person name="Wang X."/>
            <person name="Xie B."/>
            <person name="Ni P."/>
            <person name="Ren Y."/>
            <person name="Zhu H."/>
            <person name="Li J."/>
            <person name="Lin K."/>
            <person name="Jin W."/>
            <person name="Fei Z."/>
            <person name="Li G."/>
            <person name="Staub J."/>
            <person name="Kilian A."/>
            <person name="van der Vossen E.A."/>
            <person name="Wu Y."/>
            <person name="Guo J."/>
            <person name="He J."/>
            <person name="Jia Z."/>
            <person name="Ren Y."/>
            <person name="Tian G."/>
            <person name="Lu Y."/>
            <person name="Ruan J."/>
            <person name="Qian W."/>
            <person name="Wang M."/>
            <person name="Huang Q."/>
            <person name="Li B."/>
            <person name="Xuan Z."/>
            <person name="Cao J."/>
            <person name="Asan"/>
            <person name="Wu Z."/>
            <person name="Zhang J."/>
            <person name="Cai Q."/>
            <person name="Bai Y."/>
            <person name="Zhao B."/>
            <person name="Han Y."/>
            <person name="Li Y."/>
            <person name="Li X."/>
            <person name="Wang S."/>
            <person name="Shi Q."/>
            <person name="Liu S."/>
            <person name="Cho W.K."/>
            <person name="Kim J.Y."/>
            <person name="Xu Y."/>
            <person name="Heller-Uszynska K."/>
            <person name="Miao H."/>
            <person name="Cheng Z."/>
            <person name="Zhang S."/>
            <person name="Wu J."/>
            <person name="Yang Y."/>
            <person name="Kang H."/>
            <person name="Li M."/>
            <person name="Liang H."/>
            <person name="Ren X."/>
            <person name="Shi Z."/>
            <person name="Wen M."/>
            <person name="Jian M."/>
            <person name="Yang H."/>
            <person name="Zhang G."/>
            <person name="Yang Z."/>
            <person name="Chen R."/>
            <person name="Liu S."/>
            <person name="Li J."/>
            <person name="Ma L."/>
            <person name="Liu H."/>
            <person name="Zhou Y."/>
            <person name="Zhao J."/>
            <person name="Fang X."/>
            <person name="Li G."/>
            <person name="Fang L."/>
            <person name="Li Y."/>
            <person name="Liu D."/>
            <person name="Zheng H."/>
            <person name="Zhang Y."/>
            <person name="Qin N."/>
            <person name="Li Z."/>
            <person name="Yang G."/>
            <person name="Yang S."/>
            <person name="Bolund L."/>
            <person name="Kristiansen K."/>
            <person name="Zheng H."/>
            <person name="Li S."/>
            <person name="Zhang X."/>
            <person name="Yang H."/>
            <person name="Wang J."/>
            <person name="Sun R."/>
            <person name="Zhang B."/>
            <person name="Jiang S."/>
            <person name="Wang J."/>
            <person name="Du Y."/>
            <person name="Li S."/>
        </authorList>
    </citation>
    <scope>NUCLEOTIDE SEQUENCE [LARGE SCALE GENOMIC DNA]</scope>
    <source>
        <strain evidence="3">cv. 9930</strain>
    </source>
</reference>
<evidence type="ECO:0000313" key="2">
    <source>
        <dbReference type="EMBL" id="KGN51158.1"/>
    </source>
</evidence>